<dbReference type="InterPro" id="IPR001466">
    <property type="entry name" value="Beta-lactam-related"/>
</dbReference>
<dbReference type="InterPro" id="IPR012338">
    <property type="entry name" value="Beta-lactam/transpept-like"/>
</dbReference>
<keyword evidence="1 3" id="KW-0378">Hydrolase</keyword>
<reference evidence="3 4" key="1">
    <citation type="submission" date="2020-02" db="EMBL/GenBank/DDBJ databases">
        <title>Rhodobacter algicola sp. nov., isolated from microalga culture.</title>
        <authorList>
            <person name="Park C.-Y."/>
        </authorList>
    </citation>
    <scope>NUCLEOTIDE SEQUENCE [LARGE SCALE GENOMIC DNA]</scope>
    <source>
        <strain evidence="3 4">ETT8</strain>
    </source>
</reference>
<proteinExistence type="predicted"/>
<sequence length="314" mass="33518">MLSWALSTTEAARPGWSFGPGANWPAGGDVARADMAFSVAKSYLGIVAAHALDRGLIAGLDQPVAASIDDAAFASAHNRQVTWRQLLDQTSEWEGDLFDIPHTVDRDRQLAPTESRDRFDRGTPLQAPGTYWDYNDVRVNALCLALTRLFGQSLADTMAAIHPAFDASTGFRWHGYGTRSTIALDGREVEVAVGGGHWGGGVVASVTHHLTLGRLVLGSGADGARRCISAVALDAVLQPCALQPVYGGLWWFNRGGALHPGASSEAVFAMGVGTTLIWVDPVLDLVAVARWIKPEAINPWIAAIRQQITDQGGE</sequence>
<dbReference type="SUPFAM" id="SSF56601">
    <property type="entry name" value="beta-lactamase/transpeptidase-like"/>
    <property type="match status" value="1"/>
</dbReference>
<dbReference type="Pfam" id="PF00144">
    <property type="entry name" value="Beta-lactamase"/>
    <property type="match status" value="1"/>
</dbReference>
<gene>
    <name evidence="3" type="ORF">G3572_21740</name>
</gene>
<dbReference type="PANTHER" id="PTHR43283">
    <property type="entry name" value="BETA-LACTAMASE-RELATED"/>
    <property type="match status" value="1"/>
</dbReference>
<evidence type="ECO:0000259" key="2">
    <source>
        <dbReference type="Pfam" id="PF00144"/>
    </source>
</evidence>
<dbReference type="GO" id="GO:0016787">
    <property type="term" value="F:hydrolase activity"/>
    <property type="evidence" value="ECO:0007669"/>
    <property type="project" value="UniProtKB-KW"/>
</dbReference>
<evidence type="ECO:0000313" key="3">
    <source>
        <dbReference type="EMBL" id="NEX48816.1"/>
    </source>
</evidence>
<dbReference type="AlphaFoldDB" id="A0A6B3RUC5"/>
<protein>
    <submittedName>
        <fullName evidence="3">Serine hydrolase</fullName>
    </submittedName>
</protein>
<dbReference type="Gene3D" id="3.40.710.10">
    <property type="entry name" value="DD-peptidase/beta-lactamase superfamily"/>
    <property type="match status" value="1"/>
</dbReference>
<evidence type="ECO:0000313" key="4">
    <source>
        <dbReference type="Proteomes" id="UP000481421"/>
    </source>
</evidence>
<accession>A0A6B3RUC5</accession>
<dbReference type="InterPro" id="IPR050789">
    <property type="entry name" value="Diverse_Enzym_Activities"/>
</dbReference>
<organism evidence="3 4">
    <name type="scientific">Pseudotabrizicola algicola</name>
    <dbReference type="NCBI Taxonomy" id="2709381"/>
    <lineage>
        <taxon>Bacteria</taxon>
        <taxon>Pseudomonadati</taxon>
        <taxon>Pseudomonadota</taxon>
        <taxon>Alphaproteobacteria</taxon>
        <taxon>Rhodobacterales</taxon>
        <taxon>Paracoccaceae</taxon>
        <taxon>Pseudotabrizicola</taxon>
    </lineage>
</organism>
<name>A0A6B3RUC5_9RHOB</name>
<dbReference type="PANTHER" id="PTHR43283:SF11">
    <property type="entry name" value="BETA-LACTAMASE-RELATED DOMAIN-CONTAINING PROTEIN"/>
    <property type="match status" value="1"/>
</dbReference>
<dbReference type="EMBL" id="JAAIKE010000022">
    <property type="protein sequence ID" value="NEX48816.1"/>
    <property type="molecule type" value="Genomic_DNA"/>
</dbReference>
<keyword evidence="4" id="KW-1185">Reference proteome</keyword>
<comment type="caution">
    <text evidence="3">The sequence shown here is derived from an EMBL/GenBank/DDBJ whole genome shotgun (WGS) entry which is preliminary data.</text>
</comment>
<feature type="domain" description="Beta-lactamase-related" evidence="2">
    <location>
        <begin position="37"/>
        <end position="158"/>
    </location>
</feature>
<evidence type="ECO:0000256" key="1">
    <source>
        <dbReference type="ARBA" id="ARBA00022801"/>
    </source>
</evidence>
<dbReference type="Proteomes" id="UP000481421">
    <property type="component" value="Unassembled WGS sequence"/>
</dbReference>